<gene>
    <name evidence="1" type="ORF">tloyanaT_06000</name>
</gene>
<protein>
    <recommendedName>
        <fullName evidence="3">DUF4136 domain-containing protein</fullName>
    </recommendedName>
</protein>
<evidence type="ECO:0000313" key="1">
    <source>
        <dbReference type="EMBL" id="GLX84348.1"/>
    </source>
</evidence>
<dbReference type="RefSeq" id="WP_284295904.1">
    <property type="nucleotide sequence ID" value="NZ_BSSV01000001.1"/>
</dbReference>
<name>A0ABQ6H899_9GAMM</name>
<dbReference type="PROSITE" id="PS51257">
    <property type="entry name" value="PROKAR_LIPOPROTEIN"/>
    <property type="match status" value="1"/>
</dbReference>
<evidence type="ECO:0000313" key="2">
    <source>
        <dbReference type="Proteomes" id="UP001157134"/>
    </source>
</evidence>
<dbReference type="EMBL" id="BSSV01000001">
    <property type="protein sequence ID" value="GLX84348.1"/>
    <property type="molecule type" value="Genomic_DNA"/>
</dbReference>
<comment type="caution">
    <text evidence="1">The sequence shown here is derived from an EMBL/GenBank/DDBJ whole genome shotgun (WGS) entry which is preliminary data.</text>
</comment>
<sequence length="188" mass="20478">MKNKYIISVFAAVTLMGCQSTQARYDINEDIDFTQISSCQLLETQPQDQDNPVILDLVHRSVGQHAMQSGITLTTAESACVLSYNLSYKDKPDNSSVNFSIGGGRTTGNSSIGIGIGKTIDLPGNDGTLTTININLTFDEVPAWYGASTFENELDMATSKRKSRIDNAVSAIFNHYPGKVTKEIQTEN</sequence>
<evidence type="ECO:0008006" key="3">
    <source>
        <dbReference type="Google" id="ProtNLM"/>
    </source>
</evidence>
<reference evidence="1 2" key="1">
    <citation type="submission" date="2023-03" db="EMBL/GenBank/DDBJ databases">
        <title>Thalassotalea loyana LMG 22536T draft genome sequence.</title>
        <authorList>
            <person name="Sawabe T."/>
        </authorList>
    </citation>
    <scope>NUCLEOTIDE SEQUENCE [LARGE SCALE GENOMIC DNA]</scope>
    <source>
        <strain evidence="1 2">LMG 22536</strain>
    </source>
</reference>
<proteinExistence type="predicted"/>
<keyword evidence="2" id="KW-1185">Reference proteome</keyword>
<organism evidence="1 2">
    <name type="scientific">Thalassotalea loyana</name>
    <dbReference type="NCBI Taxonomy" id="280483"/>
    <lineage>
        <taxon>Bacteria</taxon>
        <taxon>Pseudomonadati</taxon>
        <taxon>Pseudomonadota</taxon>
        <taxon>Gammaproteobacteria</taxon>
        <taxon>Alteromonadales</taxon>
        <taxon>Colwelliaceae</taxon>
        <taxon>Thalassotalea</taxon>
    </lineage>
</organism>
<accession>A0ABQ6H899</accession>
<dbReference type="Proteomes" id="UP001157134">
    <property type="component" value="Unassembled WGS sequence"/>
</dbReference>